<reference evidence="7" key="1">
    <citation type="submission" date="2021-01" db="EMBL/GenBank/DDBJ databases">
        <authorList>
            <person name="Corre E."/>
            <person name="Pelletier E."/>
            <person name="Niang G."/>
            <person name="Scheremetjew M."/>
            <person name="Finn R."/>
            <person name="Kale V."/>
            <person name="Holt S."/>
            <person name="Cochrane G."/>
            <person name="Meng A."/>
            <person name="Brown T."/>
            <person name="Cohen L."/>
        </authorList>
    </citation>
    <scope>NUCLEOTIDE SEQUENCE</scope>
    <source>
        <strain evidence="7">Grunow 1884</strain>
    </source>
</reference>
<keyword evidence="3" id="KW-0064">Aspartyl protease</keyword>
<dbReference type="GO" id="GO:0004190">
    <property type="term" value="F:aspartic-type endopeptidase activity"/>
    <property type="evidence" value="ECO:0007669"/>
    <property type="project" value="UniProtKB-KW"/>
</dbReference>
<accession>A0A7S1ZM78</accession>
<dbReference type="InterPro" id="IPR019103">
    <property type="entry name" value="Peptidase_aspartic_DDI1-type"/>
</dbReference>
<feature type="domain" description="Peptidase A2" evidence="6">
    <location>
        <begin position="119"/>
        <end position="198"/>
    </location>
</feature>
<gene>
    <name evidence="7" type="ORF">OSIN01602_LOCUS11728</name>
</gene>
<dbReference type="Pfam" id="PF09668">
    <property type="entry name" value="Asp_protease"/>
    <property type="match status" value="1"/>
</dbReference>
<dbReference type="GO" id="GO:0006508">
    <property type="term" value="P:proteolysis"/>
    <property type="evidence" value="ECO:0007669"/>
    <property type="project" value="UniProtKB-KW"/>
</dbReference>
<dbReference type="InterPro" id="IPR021109">
    <property type="entry name" value="Peptidase_aspartic_dom_sf"/>
</dbReference>
<dbReference type="Gene3D" id="2.40.70.10">
    <property type="entry name" value="Acid Proteases"/>
    <property type="match status" value="1"/>
</dbReference>
<evidence type="ECO:0000256" key="5">
    <source>
        <dbReference type="SAM" id="MobiDB-lite"/>
    </source>
</evidence>
<dbReference type="PROSITE" id="PS50175">
    <property type="entry name" value="ASP_PROT_RETROV"/>
    <property type="match status" value="1"/>
</dbReference>
<evidence type="ECO:0000256" key="4">
    <source>
        <dbReference type="ARBA" id="ARBA00022801"/>
    </source>
</evidence>
<dbReference type="InterPro" id="IPR001995">
    <property type="entry name" value="Peptidase_A2_cat"/>
</dbReference>
<organism evidence="7">
    <name type="scientific">Trieres chinensis</name>
    <name type="common">Marine centric diatom</name>
    <name type="synonym">Odontella sinensis</name>
    <dbReference type="NCBI Taxonomy" id="1514140"/>
    <lineage>
        <taxon>Eukaryota</taxon>
        <taxon>Sar</taxon>
        <taxon>Stramenopiles</taxon>
        <taxon>Ochrophyta</taxon>
        <taxon>Bacillariophyta</taxon>
        <taxon>Mediophyceae</taxon>
        <taxon>Biddulphiophycidae</taxon>
        <taxon>Eupodiscales</taxon>
        <taxon>Parodontellaceae</taxon>
        <taxon>Trieres</taxon>
    </lineage>
</organism>
<keyword evidence="4" id="KW-0378">Hydrolase</keyword>
<protein>
    <recommendedName>
        <fullName evidence="6">Peptidase A2 domain-containing protein</fullName>
    </recommendedName>
</protein>
<proteinExistence type="inferred from homology"/>
<dbReference type="PANTHER" id="PTHR12917:SF1">
    <property type="entry name" value="AT13091P"/>
    <property type="match status" value="1"/>
</dbReference>
<dbReference type="AlphaFoldDB" id="A0A7S1ZM78"/>
<evidence type="ECO:0000256" key="1">
    <source>
        <dbReference type="ARBA" id="ARBA00009136"/>
    </source>
</evidence>
<evidence type="ECO:0000256" key="2">
    <source>
        <dbReference type="ARBA" id="ARBA00022670"/>
    </source>
</evidence>
<evidence type="ECO:0000313" key="7">
    <source>
        <dbReference type="EMBL" id="CAD9342692.1"/>
    </source>
</evidence>
<dbReference type="EMBL" id="HBGO01020449">
    <property type="protein sequence ID" value="CAD9342692.1"/>
    <property type="molecule type" value="Transcribed_RNA"/>
</dbReference>
<keyword evidence="2" id="KW-0645">Protease</keyword>
<feature type="compositionally biased region" description="Polar residues" evidence="5">
    <location>
        <begin position="90"/>
        <end position="99"/>
    </location>
</feature>
<sequence>MTDHNKVTANDAAIAAALAQQENDGTSSSFAAMSDGILGFSPEGVPIVQGRNAFNANNPQFTPHRSREATSHENGNSGTPLARTGYGPRTVSSSSPSGLLQRNPHMCEVACIVGDGICVEMMVDSGAQTSVMSTSLARMLGLMSNIDTREQGVAAGVGRARIIGRIRNIVCTLGNVEFDMDFMVLDVPDKLMLLGLDQLRRFKCVIDLEKEVLVFGGQGGVEVPMLPPSECHVDYRSVVGEQCSVMPCWDGGCGI</sequence>
<feature type="compositionally biased region" description="Polar residues" evidence="5">
    <location>
        <begin position="52"/>
        <end position="63"/>
    </location>
</feature>
<name>A0A7S1ZM78_TRICV</name>
<comment type="similarity">
    <text evidence="1">Belongs to the DDI1 family.</text>
</comment>
<evidence type="ECO:0000256" key="3">
    <source>
        <dbReference type="ARBA" id="ARBA00022750"/>
    </source>
</evidence>
<feature type="region of interest" description="Disordered" evidence="5">
    <location>
        <begin position="49"/>
        <end position="99"/>
    </location>
</feature>
<evidence type="ECO:0000259" key="6">
    <source>
        <dbReference type="PROSITE" id="PS50175"/>
    </source>
</evidence>
<dbReference type="PANTHER" id="PTHR12917">
    <property type="entry name" value="ASPARTYL PROTEASE DDI-RELATED"/>
    <property type="match status" value="1"/>
</dbReference>
<dbReference type="SUPFAM" id="SSF50630">
    <property type="entry name" value="Acid proteases"/>
    <property type="match status" value="1"/>
</dbReference>